<reference evidence="3" key="1">
    <citation type="journal article" date="2023" name="Int. J. Syst. Evol. Microbiol.">
        <title>Mesoterricola silvestris gen. nov., sp. nov., Mesoterricola sediminis sp. nov., Geothrix oryzae sp. nov., Geothrix edaphica sp. nov., Geothrix rubra sp. nov., and Geothrix limicola sp. nov., six novel members of Acidobacteriota isolated from soils.</title>
        <authorList>
            <person name="Itoh H."/>
            <person name="Sugisawa Y."/>
            <person name="Mise K."/>
            <person name="Xu Z."/>
            <person name="Kuniyasu M."/>
            <person name="Ushijima N."/>
            <person name="Kawano K."/>
            <person name="Kobayashi E."/>
            <person name="Shiratori Y."/>
            <person name="Masuda Y."/>
            <person name="Senoo K."/>
        </authorList>
    </citation>
    <scope>NUCLEOTIDE SEQUENCE [LARGE SCALE GENOMIC DNA]</scope>
    <source>
        <strain evidence="3">Red222</strain>
    </source>
</reference>
<evidence type="ECO:0000313" key="3">
    <source>
        <dbReference type="Proteomes" id="UP001242010"/>
    </source>
</evidence>
<gene>
    <name evidence="2" type="ORF">GETHOR_07860</name>
</gene>
<proteinExistence type="predicted"/>
<name>A0ABN6UVX7_9BACT</name>
<keyword evidence="1" id="KW-0472">Membrane</keyword>
<evidence type="ECO:0000256" key="1">
    <source>
        <dbReference type="SAM" id="Phobius"/>
    </source>
</evidence>
<dbReference type="EMBL" id="AP027079">
    <property type="protein sequence ID" value="BDU68685.1"/>
    <property type="molecule type" value="Genomic_DNA"/>
</dbReference>
<feature type="transmembrane region" description="Helical" evidence="1">
    <location>
        <begin position="180"/>
        <end position="199"/>
    </location>
</feature>
<organism evidence="2 3">
    <name type="scientific">Geothrix oryzae</name>
    <dbReference type="NCBI Taxonomy" id="2927975"/>
    <lineage>
        <taxon>Bacteria</taxon>
        <taxon>Pseudomonadati</taxon>
        <taxon>Acidobacteriota</taxon>
        <taxon>Holophagae</taxon>
        <taxon>Holophagales</taxon>
        <taxon>Holophagaceae</taxon>
        <taxon>Geothrix</taxon>
    </lineage>
</organism>
<accession>A0ABN6UVX7</accession>
<evidence type="ECO:0000313" key="2">
    <source>
        <dbReference type="EMBL" id="BDU68685.1"/>
    </source>
</evidence>
<keyword evidence="1" id="KW-0812">Transmembrane</keyword>
<feature type="transmembrane region" description="Helical" evidence="1">
    <location>
        <begin position="38"/>
        <end position="55"/>
    </location>
</feature>
<keyword evidence="1" id="KW-1133">Transmembrane helix</keyword>
<protein>
    <submittedName>
        <fullName evidence="2">Uncharacterized protein</fullName>
    </submittedName>
</protein>
<dbReference type="Proteomes" id="UP001242010">
    <property type="component" value="Chromosome"/>
</dbReference>
<dbReference type="RefSeq" id="WP_286355319.1">
    <property type="nucleotide sequence ID" value="NZ_AP027079.1"/>
</dbReference>
<keyword evidence="3" id="KW-1185">Reference proteome</keyword>
<feature type="transmembrane region" description="Helical" evidence="1">
    <location>
        <begin position="205"/>
        <end position="228"/>
    </location>
</feature>
<sequence length="332" mass="35779">MTRSLRPSALFWGLFVALGVAALTLRLRVPGHRALPSITAALLILLALRVITLIRDWRLERIPGTRILLPALILVEGLGLRLPGASPLALRLRLGIALVLEGLLLALAVRALRGVGALPGEWPEQRIAAAFESFVPPRAARLMALELVMLGGALRFLSGGFREPAPAGHSLHREAALGSFLPALPLLIPGDLLLIRALFSGAPSWLRWGLHLSTAYAVFWLFGLYAGLKGRPHQVTEDEVALNLGPAKSIRLRREQILEAAPLPDFEDDWARHRHMKGLHKLITPGPAVLELRLREPVPALSLAGPTAPRDRVAVSVDDPAAFLAALGAPCA</sequence>